<dbReference type="CDD" id="cd05387">
    <property type="entry name" value="BY-kinase"/>
    <property type="match status" value="1"/>
</dbReference>
<comment type="similarity">
    <text evidence="2">Belongs to the CpsD/CapB family.</text>
</comment>
<evidence type="ECO:0000256" key="8">
    <source>
        <dbReference type="ARBA" id="ARBA00022692"/>
    </source>
</evidence>
<dbReference type="Pfam" id="PF13614">
    <property type="entry name" value="AAA_31"/>
    <property type="match status" value="1"/>
</dbReference>
<reference evidence="20" key="1">
    <citation type="submission" date="2021-12" db="EMBL/GenBank/DDBJ databases">
        <authorList>
            <person name="Li Y."/>
        </authorList>
    </citation>
    <scope>NUCLEOTIDE SEQUENCE</scope>
    <source>
        <strain evidence="20">DKSPLA3</strain>
    </source>
</reference>
<keyword evidence="9" id="KW-0547">Nucleotide-binding</keyword>
<evidence type="ECO:0000256" key="1">
    <source>
        <dbReference type="ARBA" id="ARBA00004429"/>
    </source>
</evidence>
<evidence type="ECO:0000256" key="16">
    <source>
        <dbReference type="SAM" id="Phobius"/>
    </source>
</evidence>
<evidence type="ECO:0000256" key="7">
    <source>
        <dbReference type="ARBA" id="ARBA00022679"/>
    </source>
</evidence>
<evidence type="ECO:0000256" key="12">
    <source>
        <dbReference type="ARBA" id="ARBA00022989"/>
    </source>
</evidence>
<evidence type="ECO:0000256" key="3">
    <source>
        <dbReference type="ARBA" id="ARBA00008883"/>
    </source>
</evidence>
<dbReference type="PANTHER" id="PTHR32309">
    <property type="entry name" value="TYROSINE-PROTEIN KINASE"/>
    <property type="match status" value="1"/>
</dbReference>
<dbReference type="NCBIfam" id="TIGR01007">
    <property type="entry name" value="eps_fam"/>
    <property type="match status" value="1"/>
</dbReference>
<dbReference type="InterPro" id="IPR027417">
    <property type="entry name" value="P-loop_NTPase"/>
</dbReference>
<keyword evidence="8 16" id="KW-0812">Transmembrane</keyword>
<sequence length="756" mass="83509">MDKVQTSEFLPAQNESGIDLNEIVSIIKRQWRIVALCGLLMLFLGAAFAFTATPKYTASSTLFIDGDNKQIADQLLTDGNRNSPYPTRDDDATVLSEVEILRSERVATMVVERLDLLNDPEFKKQAPSLVSTAVATLKSLVAPDTAPKAEDVEALKQSVKDVLMRNTSASRVGRTFILEVEYVSRSPEAAAKIANAIVDAYLEDQYNSKFDATRRASDWLQTRIEALRQKSLESDMLVQKFRADKSLIATGGELVTEQQLTQINTNLVKAKNAASDAKSKYDSVQAVVASGDIRSAVVGSLESPVINKLQQEALDVSRREAEISKRFGRDHYQAVLLRAKLQEYDEVMFKELRRIADTYRQEYEVASASQKALEGQVATATSTSAVANDDLVQLREYERAAETYKTLYETYLQRFQEASQRESFPVTAARVVTRAEPPQDASYPKKPLILALAFVMGCGVGAAIGAYREFGERFFRTGEQVQKELSMEFIGQIPLEKHEAGGAKLDSSKVGPRGVLSKSNLDRYIIDHPLSSFAETIRSAKIAADFKAGNKSGRTIGIVSVLPREGKSTVAVNFAQHLAKQGSRTLLIDADLRNPGATRAIGANARSGLYEVLSESQSVEDVLLTDSETGLVFLPTIIKQRILFSAELLSSDAMTDLLASFSKTFDYIVLDLPPLGPVVDARAISSRIDSFLMVIGWGETARRIVRTAVQTHPAIMRKCAGVILNKVDLSKVKLYVHQDENFYHNSRYGDYYLESK</sequence>
<gene>
    <name evidence="20" type="ORF">LRX75_08330</name>
</gene>
<dbReference type="InterPro" id="IPR005700">
    <property type="entry name" value="EPS_ExoP-like"/>
</dbReference>
<dbReference type="NCBIfam" id="TIGR01005">
    <property type="entry name" value="eps_transp_fam"/>
    <property type="match status" value="1"/>
</dbReference>
<organism evidence="20 21">
    <name type="scientific">Rhizobium quercicola</name>
    <dbReference type="NCBI Taxonomy" id="2901226"/>
    <lineage>
        <taxon>Bacteria</taxon>
        <taxon>Pseudomonadati</taxon>
        <taxon>Pseudomonadota</taxon>
        <taxon>Alphaproteobacteria</taxon>
        <taxon>Hyphomicrobiales</taxon>
        <taxon>Rhizobiaceae</taxon>
        <taxon>Rhizobium/Agrobacterium group</taxon>
        <taxon>Rhizobium</taxon>
    </lineage>
</organism>
<keyword evidence="10" id="KW-0418">Kinase</keyword>
<keyword evidence="5" id="KW-1003">Cell membrane</keyword>
<evidence type="ECO:0000256" key="15">
    <source>
        <dbReference type="ARBA" id="ARBA00051245"/>
    </source>
</evidence>
<comment type="caution">
    <text evidence="20">The sequence shown here is derived from an EMBL/GenBank/DDBJ whole genome shotgun (WGS) entry which is preliminary data.</text>
</comment>
<feature type="domain" description="AAA" evidence="18">
    <location>
        <begin position="566"/>
        <end position="685"/>
    </location>
</feature>
<dbReference type="GO" id="GO:0004715">
    <property type="term" value="F:non-membrane spanning protein tyrosine kinase activity"/>
    <property type="evidence" value="ECO:0007669"/>
    <property type="project" value="UniProtKB-EC"/>
</dbReference>
<dbReference type="SUPFAM" id="SSF52540">
    <property type="entry name" value="P-loop containing nucleoside triphosphate hydrolases"/>
    <property type="match status" value="1"/>
</dbReference>
<evidence type="ECO:0000256" key="13">
    <source>
        <dbReference type="ARBA" id="ARBA00023136"/>
    </source>
</evidence>
<keyword evidence="14" id="KW-0829">Tyrosine-protein kinase</keyword>
<keyword evidence="11" id="KW-0067">ATP-binding</keyword>
<dbReference type="InterPro" id="IPR003856">
    <property type="entry name" value="LPS_length_determ_N"/>
</dbReference>
<dbReference type="PANTHER" id="PTHR32309:SF13">
    <property type="entry name" value="FERRIC ENTEROBACTIN TRANSPORT PROTEIN FEPE"/>
    <property type="match status" value="1"/>
</dbReference>
<evidence type="ECO:0000313" key="20">
    <source>
        <dbReference type="EMBL" id="MCD7109049.1"/>
    </source>
</evidence>
<evidence type="ECO:0000259" key="18">
    <source>
        <dbReference type="Pfam" id="PF13614"/>
    </source>
</evidence>
<feature type="domain" description="Polysaccharide chain length determinant N-terminal" evidence="17">
    <location>
        <begin position="18"/>
        <end position="112"/>
    </location>
</feature>
<evidence type="ECO:0000256" key="9">
    <source>
        <dbReference type="ARBA" id="ARBA00022741"/>
    </source>
</evidence>
<protein>
    <recommendedName>
        <fullName evidence="4">non-specific protein-tyrosine kinase</fullName>
        <ecNumber evidence="4">2.7.10.2</ecNumber>
    </recommendedName>
</protein>
<dbReference type="InterPro" id="IPR050445">
    <property type="entry name" value="Bact_polysacc_biosynth/exp"/>
</dbReference>
<evidence type="ECO:0000256" key="4">
    <source>
        <dbReference type="ARBA" id="ARBA00011903"/>
    </source>
</evidence>
<proteinExistence type="inferred from homology"/>
<feature type="domain" description="Tyrosine-protein kinase G-rich" evidence="19">
    <location>
        <begin position="398"/>
        <end position="468"/>
    </location>
</feature>
<evidence type="ECO:0000256" key="14">
    <source>
        <dbReference type="ARBA" id="ARBA00023137"/>
    </source>
</evidence>
<keyword evidence="13 16" id="KW-0472">Membrane</keyword>
<evidence type="ECO:0000259" key="17">
    <source>
        <dbReference type="Pfam" id="PF02706"/>
    </source>
</evidence>
<dbReference type="Proteomes" id="UP001139089">
    <property type="component" value="Unassembled WGS sequence"/>
</dbReference>
<accession>A0A9X1NS48</accession>
<evidence type="ECO:0000256" key="10">
    <source>
        <dbReference type="ARBA" id="ARBA00022777"/>
    </source>
</evidence>
<evidence type="ECO:0000256" key="6">
    <source>
        <dbReference type="ARBA" id="ARBA00022519"/>
    </source>
</evidence>
<evidence type="ECO:0000259" key="19">
    <source>
        <dbReference type="Pfam" id="PF13807"/>
    </source>
</evidence>
<comment type="similarity">
    <text evidence="3">Belongs to the etk/wzc family.</text>
</comment>
<feature type="transmembrane region" description="Helical" evidence="16">
    <location>
        <begin position="33"/>
        <end position="52"/>
    </location>
</feature>
<evidence type="ECO:0000256" key="5">
    <source>
        <dbReference type="ARBA" id="ARBA00022475"/>
    </source>
</evidence>
<comment type="subcellular location">
    <subcellularLocation>
        <location evidence="1">Cell inner membrane</location>
        <topology evidence="1">Multi-pass membrane protein</topology>
    </subcellularLocation>
</comment>
<dbReference type="EC" id="2.7.10.2" evidence="4"/>
<dbReference type="GO" id="GO:0005524">
    <property type="term" value="F:ATP binding"/>
    <property type="evidence" value="ECO:0007669"/>
    <property type="project" value="UniProtKB-KW"/>
</dbReference>
<dbReference type="InterPro" id="IPR005702">
    <property type="entry name" value="Wzc-like_C"/>
</dbReference>
<keyword evidence="7 20" id="KW-0808">Transferase</keyword>
<keyword evidence="12 16" id="KW-1133">Transmembrane helix</keyword>
<evidence type="ECO:0000256" key="2">
    <source>
        <dbReference type="ARBA" id="ARBA00007316"/>
    </source>
</evidence>
<evidence type="ECO:0000313" key="21">
    <source>
        <dbReference type="Proteomes" id="UP001139089"/>
    </source>
</evidence>
<dbReference type="Gene3D" id="3.40.50.300">
    <property type="entry name" value="P-loop containing nucleotide triphosphate hydrolases"/>
    <property type="match status" value="1"/>
</dbReference>
<keyword evidence="6" id="KW-0997">Cell inner membrane</keyword>
<keyword evidence="21" id="KW-1185">Reference proteome</keyword>
<dbReference type="Pfam" id="PF02706">
    <property type="entry name" value="Wzz"/>
    <property type="match status" value="1"/>
</dbReference>
<dbReference type="GO" id="GO:0005886">
    <property type="term" value="C:plasma membrane"/>
    <property type="evidence" value="ECO:0007669"/>
    <property type="project" value="UniProtKB-SubCell"/>
</dbReference>
<dbReference type="RefSeq" id="WP_231813423.1">
    <property type="nucleotide sequence ID" value="NZ_JAJOZR010000004.1"/>
</dbReference>
<dbReference type="InterPro" id="IPR025669">
    <property type="entry name" value="AAA_dom"/>
</dbReference>
<comment type="catalytic activity">
    <reaction evidence="15">
        <text>L-tyrosyl-[protein] + ATP = O-phospho-L-tyrosyl-[protein] + ADP + H(+)</text>
        <dbReference type="Rhea" id="RHEA:10596"/>
        <dbReference type="Rhea" id="RHEA-COMP:10136"/>
        <dbReference type="Rhea" id="RHEA-COMP:20101"/>
        <dbReference type="ChEBI" id="CHEBI:15378"/>
        <dbReference type="ChEBI" id="CHEBI:30616"/>
        <dbReference type="ChEBI" id="CHEBI:46858"/>
        <dbReference type="ChEBI" id="CHEBI:61978"/>
        <dbReference type="ChEBI" id="CHEBI:456216"/>
        <dbReference type="EC" id="2.7.10.2"/>
    </reaction>
</comment>
<name>A0A9X1NS48_9HYPH</name>
<evidence type="ECO:0000256" key="11">
    <source>
        <dbReference type="ARBA" id="ARBA00022840"/>
    </source>
</evidence>
<dbReference type="AlphaFoldDB" id="A0A9X1NS48"/>
<dbReference type="Pfam" id="PF13807">
    <property type="entry name" value="GNVR"/>
    <property type="match status" value="1"/>
</dbReference>
<dbReference type="EMBL" id="JAJOZR010000004">
    <property type="protein sequence ID" value="MCD7109049.1"/>
    <property type="molecule type" value="Genomic_DNA"/>
</dbReference>
<dbReference type="InterPro" id="IPR032807">
    <property type="entry name" value="GNVR"/>
</dbReference>